<sequence>MQVLACPTNQLPGFRLPDKIATKPGEKLDEPSILGRSVAGDLACSMVLVLGWKCGELYTSEDRPPHRLWGQEETQASALRGGNDRPAHLRHRQLISLRWQQKKWDRVFQVKLTPALTTDTRKTQPVLETQSVLETQPGFLRQHCLVEWEETRHNGERKVWVPQCGREEISWWRRASTKALHFQTIKAVLLCQCHLVSQQESRESRGPITQERETNGKLFYAFYLKKEMFETSIGLKWMISTLAFPGGPDWCSLKSWIGFGTTTWWELCTDVSTVWISCPGRDTISYSILFSRHGGFCGGAWGLGVLGMTESQASEPCSRVRELERHLLTHTPLKARCPEHTFTSERFGVANTGEGAERRSSPSLNQHTHYEPWESSLQFRPGERPGWGGRCRVAVKRLIGLIFDWCNKEGCQAPQMGERIVWCNKECWQDPQMGERLDQLAGRKSDSTPDPPCTHVAKHVPTQKKKPIQTYELVQNSIVEMERVFDACLAGGDPMGCWQQWETETETTRLSEQWGQRRDSPQERGLGGIDLSFAAEAT</sequence>
<reference evidence="3" key="1">
    <citation type="journal article" date="2018" name="Nat. Microbiol.">
        <title>Leveraging single-cell genomics to expand the fungal tree of life.</title>
        <authorList>
            <person name="Ahrendt S.R."/>
            <person name="Quandt C.A."/>
            <person name="Ciobanu D."/>
            <person name="Clum A."/>
            <person name="Salamov A."/>
            <person name="Andreopoulos B."/>
            <person name="Cheng J.F."/>
            <person name="Woyke T."/>
            <person name="Pelin A."/>
            <person name="Henrissat B."/>
            <person name="Reynolds N.K."/>
            <person name="Benny G.L."/>
            <person name="Smith M.E."/>
            <person name="James T.Y."/>
            <person name="Grigoriev I.V."/>
        </authorList>
    </citation>
    <scope>NUCLEOTIDE SEQUENCE [LARGE SCALE GENOMIC DNA]</scope>
</reference>
<evidence type="ECO:0000256" key="1">
    <source>
        <dbReference type="SAM" id="MobiDB-lite"/>
    </source>
</evidence>
<gene>
    <name evidence="2" type="ORF">BDK51DRAFT_31073</name>
</gene>
<protein>
    <submittedName>
        <fullName evidence="2">Uncharacterized protein</fullName>
    </submittedName>
</protein>
<feature type="region of interest" description="Disordered" evidence="1">
    <location>
        <begin position="348"/>
        <end position="368"/>
    </location>
</feature>
<organism evidence="2 3">
    <name type="scientific">Blyttiomyces helicus</name>
    <dbReference type="NCBI Taxonomy" id="388810"/>
    <lineage>
        <taxon>Eukaryota</taxon>
        <taxon>Fungi</taxon>
        <taxon>Fungi incertae sedis</taxon>
        <taxon>Chytridiomycota</taxon>
        <taxon>Chytridiomycota incertae sedis</taxon>
        <taxon>Chytridiomycetes</taxon>
        <taxon>Chytridiomycetes incertae sedis</taxon>
        <taxon>Blyttiomyces</taxon>
    </lineage>
</organism>
<name>A0A4P9WQ06_9FUNG</name>
<evidence type="ECO:0000313" key="2">
    <source>
        <dbReference type="EMBL" id="RKO94233.1"/>
    </source>
</evidence>
<dbReference type="Proteomes" id="UP000269721">
    <property type="component" value="Unassembled WGS sequence"/>
</dbReference>
<accession>A0A4P9WQ06</accession>
<evidence type="ECO:0000313" key="3">
    <source>
        <dbReference type="Proteomes" id="UP000269721"/>
    </source>
</evidence>
<keyword evidence="3" id="KW-1185">Reference proteome</keyword>
<dbReference type="AlphaFoldDB" id="A0A4P9WQ06"/>
<proteinExistence type="predicted"/>
<dbReference type="EMBL" id="KZ993960">
    <property type="protein sequence ID" value="RKO94233.1"/>
    <property type="molecule type" value="Genomic_DNA"/>
</dbReference>
<feature type="region of interest" description="Disordered" evidence="1">
    <location>
        <begin position="508"/>
        <end position="538"/>
    </location>
</feature>